<evidence type="ECO:0000256" key="1">
    <source>
        <dbReference type="ARBA" id="ARBA00004162"/>
    </source>
</evidence>
<keyword evidence="4 11" id="KW-0812">Transmembrane</keyword>
<feature type="domain" description="SEFIR" evidence="12">
    <location>
        <begin position="392"/>
        <end position="482"/>
    </location>
</feature>
<keyword evidence="10" id="KW-0395">Inflammatory response</keyword>
<evidence type="ECO:0000256" key="3">
    <source>
        <dbReference type="ARBA" id="ARBA00022475"/>
    </source>
</evidence>
<keyword evidence="15" id="KW-1185">Reference proteome</keyword>
<evidence type="ECO:0000256" key="8">
    <source>
        <dbReference type="ARBA" id="ARBA00023170"/>
    </source>
</evidence>
<evidence type="ECO:0000313" key="14">
    <source>
        <dbReference type="EMBL" id="CAJ0927888.1"/>
    </source>
</evidence>
<evidence type="ECO:0000256" key="2">
    <source>
        <dbReference type="ARBA" id="ARBA00004479"/>
    </source>
</evidence>
<keyword evidence="8" id="KW-0675">Receptor</keyword>
<evidence type="ECO:0000256" key="9">
    <source>
        <dbReference type="ARBA" id="ARBA00023180"/>
    </source>
</evidence>
<reference evidence="14" key="1">
    <citation type="submission" date="2023-07" db="EMBL/GenBank/DDBJ databases">
        <authorList>
            <person name="Stuckert A."/>
        </authorList>
    </citation>
    <scope>NUCLEOTIDE SEQUENCE</scope>
</reference>
<dbReference type="EMBL" id="CAUEEQ010004670">
    <property type="protein sequence ID" value="CAJ0927888.1"/>
    <property type="molecule type" value="Genomic_DNA"/>
</dbReference>
<evidence type="ECO:0000256" key="4">
    <source>
        <dbReference type="ARBA" id="ARBA00022692"/>
    </source>
</evidence>
<comment type="subcellular location">
    <subcellularLocation>
        <location evidence="1">Cell membrane</location>
        <topology evidence="1">Single-pass membrane protein</topology>
    </subcellularLocation>
    <subcellularLocation>
        <location evidence="2">Membrane</location>
        <topology evidence="2">Single-pass type I membrane protein</topology>
    </subcellularLocation>
</comment>
<keyword evidence="3" id="KW-1003">Cell membrane</keyword>
<dbReference type="InterPro" id="IPR027841">
    <property type="entry name" value="IL-17_rcpt_C/E_N"/>
</dbReference>
<dbReference type="Proteomes" id="UP001176940">
    <property type="component" value="Unassembled WGS sequence"/>
</dbReference>
<dbReference type="PANTHER" id="PTHR15583">
    <property type="entry name" value="INTERLEUKIN-17 RECEPTOR"/>
    <property type="match status" value="1"/>
</dbReference>
<evidence type="ECO:0000256" key="6">
    <source>
        <dbReference type="ARBA" id="ARBA00022989"/>
    </source>
</evidence>
<keyword evidence="7 11" id="KW-0472">Membrane</keyword>
<name>A0ABN9KXE9_9NEOB</name>
<sequence length="486" mass="56119">MDSSTAMPCTCGLPNLRGFVVQGLEISENTFHSFRIVKKKNWKRVDLNNTIFLCPVKEPDFHYRHIAEEKKFAISIPKGPDVIVRLCYDLLLCEDLETSSKRLISSSQNSSLSYENLLPCLCIEAFYTHRDSKREKKCPFQDHPEPYIEKLLQVSVKEVHHPSNTMTVRFSSPCPLVPTVTFCRKQNGSCVRENETIVKEHAKEYYLESVDRDHHLCFEFSSLNHSYIKCPDVGDRFWDMKAKIELYYVLLTISSDIAASFSAAVCRKNPQTGGCDLKSKVYNVSTHYKFGSDDLQLSLPWPGIGDCIKNWGIKAAFFYVQRYTCPVVGTIDSMVLYMRRGYIQVTDITYVSHNHLGLLALVASLAIFTMILIIYTSCRRMWKIFTAPLWRRTILLVYSPDSAEYKTLICDFADFLHGILGCEVILDLWDMNTVSQIGMLPWFYQKRKLVSERKGKVMVIWTRRSTTMYDQWKKTANQQHRVEGPN</sequence>
<evidence type="ECO:0000259" key="13">
    <source>
        <dbReference type="Pfam" id="PF15037"/>
    </source>
</evidence>
<dbReference type="Pfam" id="PF08357">
    <property type="entry name" value="SEFIR"/>
    <property type="match status" value="1"/>
</dbReference>
<evidence type="ECO:0000313" key="15">
    <source>
        <dbReference type="Proteomes" id="UP001176940"/>
    </source>
</evidence>
<dbReference type="Gene3D" id="3.40.50.11530">
    <property type="match status" value="1"/>
</dbReference>
<organism evidence="14 15">
    <name type="scientific">Ranitomeya imitator</name>
    <name type="common">mimic poison frog</name>
    <dbReference type="NCBI Taxonomy" id="111125"/>
    <lineage>
        <taxon>Eukaryota</taxon>
        <taxon>Metazoa</taxon>
        <taxon>Chordata</taxon>
        <taxon>Craniata</taxon>
        <taxon>Vertebrata</taxon>
        <taxon>Euteleostomi</taxon>
        <taxon>Amphibia</taxon>
        <taxon>Batrachia</taxon>
        <taxon>Anura</taxon>
        <taxon>Neobatrachia</taxon>
        <taxon>Hyloidea</taxon>
        <taxon>Dendrobatidae</taxon>
        <taxon>Dendrobatinae</taxon>
        <taxon>Ranitomeya</taxon>
    </lineage>
</organism>
<feature type="transmembrane region" description="Helical" evidence="11">
    <location>
        <begin position="356"/>
        <end position="375"/>
    </location>
</feature>
<proteinExistence type="predicted"/>
<evidence type="ECO:0000256" key="11">
    <source>
        <dbReference type="SAM" id="Phobius"/>
    </source>
</evidence>
<evidence type="ECO:0000256" key="7">
    <source>
        <dbReference type="ARBA" id="ARBA00023136"/>
    </source>
</evidence>
<comment type="caution">
    <text evidence="14">The sequence shown here is derived from an EMBL/GenBank/DDBJ whole genome shotgun (WGS) entry which is preliminary data.</text>
</comment>
<dbReference type="InterPro" id="IPR039465">
    <property type="entry name" value="IL-17_rcpt-like"/>
</dbReference>
<accession>A0ABN9KXE9</accession>
<feature type="domain" description="Interleukin-17 receptor C/E N-terminal" evidence="13">
    <location>
        <begin position="94"/>
        <end position="265"/>
    </location>
</feature>
<evidence type="ECO:0000259" key="12">
    <source>
        <dbReference type="Pfam" id="PF08357"/>
    </source>
</evidence>
<dbReference type="InterPro" id="IPR013568">
    <property type="entry name" value="SEFIR_dom"/>
</dbReference>
<evidence type="ECO:0000256" key="5">
    <source>
        <dbReference type="ARBA" id="ARBA00022729"/>
    </source>
</evidence>
<gene>
    <name evidence="14" type="ORF">RIMI_LOCUS3178759</name>
</gene>
<dbReference type="PANTHER" id="PTHR15583:SF5">
    <property type="entry name" value="INTERLEUKIN-17 RECEPTOR E"/>
    <property type="match status" value="1"/>
</dbReference>
<evidence type="ECO:0000256" key="10">
    <source>
        <dbReference type="ARBA" id="ARBA00023198"/>
    </source>
</evidence>
<keyword evidence="9" id="KW-0325">Glycoprotein</keyword>
<keyword evidence="5" id="KW-0732">Signal</keyword>
<dbReference type="Pfam" id="PF15037">
    <property type="entry name" value="IL17_R_N"/>
    <property type="match status" value="1"/>
</dbReference>
<keyword evidence="6 11" id="KW-1133">Transmembrane helix</keyword>
<protein>
    <submittedName>
        <fullName evidence="14">Uncharacterized protein</fullName>
    </submittedName>
</protein>